<gene>
    <name evidence="2" type="ORF">ACFFGV_15050</name>
</gene>
<comment type="caution">
    <text evidence="2">The sequence shown here is derived from an EMBL/GenBank/DDBJ whole genome shotgun (WGS) entry which is preliminary data.</text>
</comment>
<sequence>MSGPDMYHVCRRYVGRPVRLTLRGGRSHVGEVTRVSRSHVWVRPLGNQRGFNYGFYGYPYGGFGVPFALGAITGVALAAAFFW</sequence>
<evidence type="ECO:0000313" key="3">
    <source>
        <dbReference type="Proteomes" id="UP001589836"/>
    </source>
</evidence>
<reference evidence="2 3" key="1">
    <citation type="submission" date="2024-09" db="EMBL/GenBank/DDBJ databases">
        <authorList>
            <person name="Sun Q."/>
            <person name="Mori K."/>
        </authorList>
    </citation>
    <scope>NUCLEOTIDE SEQUENCE [LARGE SCALE GENOMIC DNA]</scope>
    <source>
        <strain evidence="2 3">NCAIM B.02529</strain>
    </source>
</reference>
<dbReference type="EMBL" id="JBHLTP010000012">
    <property type="protein sequence ID" value="MFC0524895.1"/>
    <property type="molecule type" value="Genomic_DNA"/>
</dbReference>
<keyword evidence="1" id="KW-0812">Transmembrane</keyword>
<feature type="transmembrane region" description="Helical" evidence="1">
    <location>
        <begin position="60"/>
        <end position="82"/>
    </location>
</feature>
<keyword evidence="1" id="KW-0472">Membrane</keyword>
<evidence type="ECO:0000256" key="1">
    <source>
        <dbReference type="SAM" id="Phobius"/>
    </source>
</evidence>
<protein>
    <submittedName>
        <fullName evidence="2">Uncharacterized protein</fullName>
    </submittedName>
</protein>
<keyword evidence="1" id="KW-1133">Transmembrane helix</keyword>
<organism evidence="2 3">
    <name type="scientific">Pontibacillus salicampi</name>
    <dbReference type="NCBI Taxonomy" id="1449801"/>
    <lineage>
        <taxon>Bacteria</taxon>
        <taxon>Bacillati</taxon>
        <taxon>Bacillota</taxon>
        <taxon>Bacilli</taxon>
        <taxon>Bacillales</taxon>
        <taxon>Bacillaceae</taxon>
        <taxon>Pontibacillus</taxon>
    </lineage>
</organism>
<dbReference type="RefSeq" id="WP_377349427.1">
    <property type="nucleotide sequence ID" value="NZ_JBHLTP010000012.1"/>
</dbReference>
<dbReference type="Proteomes" id="UP001589836">
    <property type="component" value="Unassembled WGS sequence"/>
</dbReference>
<keyword evidence="3" id="KW-1185">Reference proteome</keyword>
<accession>A0ABV6LR60</accession>
<evidence type="ECO:0000313" key="2">
    <source>
        <dbReference type="EMBL" id="MFC0524895.1"/>
    </source>
</evidence>
<name>A0ABV6LR60_9BACI</name>
<proteinExistence type="predicted"/>